<dbReference type="Gene3D" id="2.60.40.1500">
    <property type="entry name" value="Glycosyl hydrolase domain, family 39"/>
    <property type="match status" value="1"/>
</dbReference>
<evidence type="ECO:0000313" key="8">
    <source>
        <dbReference type="EMBL" id="RGD66928.1"/>
    </source>
</evidence>
<dbReference type="SUPFAM" id="SSF46689">
    <property type="entry name" value="Homeodomain-like"/>
    <property type="match status" value="2"/>
</dbReference>
<evidence type="ECO:0000256" key="2">
    <source>
        <dbReference type="ARBA" id="ARBA00022801"/>
    </source>
</evidence>
<feature type="domain" description="HTH araC/xylS-type" evidence="7">
    <location>
        <begin position="164"/>
        <end position="262"/>
    </location>
</feature>
<sequence length="788" mass="89662">MDSLQSLPITFLEQTVLYEAVSFTHDSYDIIYLLSGRLTIAREDVSALYTSSDLCMTGRLIPYTLSPEGAATFLHIGIRPQFVEQNLGAFGTIICDSVLEPNNNYLSLKQLVTGIAARYLENPAYHALAIHGLLFQLLDQLKKDNYFSLAVDPSIPEKYSERIRTITSYLDQHYQEAITLTSLADALFLTPQYLSKFFKKYLHKNFKDYLLEKRLFHACRDVSYTDNSITEIAVRHGFSDMNAFNRAFRSLYEMTPSKYRDQKHASLLLEEYDTIQKNEAPGEIATEQAALYSQTNTIDVSGGEAFPRHFSTLMNVGSVKNLLLDDFCGLLTDAKRRLDFKYLRFQGMLSSSFIPRVLPDYEYYFLDVDRVLDFLYQQDLIPFLELTRLPCHDDGFTSSTIQVASIPKSSRYFELLEAFLSHCRYAYPDAWTGEWIFEVWKAPRESMASYLEDFKRIKALVKKYLPDASLGGPGFDACSPESDLDGAAASFKEAGIQPDFFSVSLSLMIKAGAADQISTDRDIIKKKARAARASIRRHFPGASFYITEWNSVFVPDTPIQYSCFQAAFICKTVLELSPLCDMMGYWLFCDTNAWNDPAKAEALYFWGCGLFNKDLTAMPSFYAFELLRFLGDRLIAMGPNYCVAGSAGGHYQILAYHYAHVSSFEGLSTGTQLPFYDTYKLFEHVPSVLQHFVLNNLEPGKYRITRHLLDRAHGSILDLWIGGYANSNIDEFEYMMDIKLPPVSQLNYLQKACLPEVRTIYQNTDGSLFLDSSLLAHNVCLWDIVRQV</sequence>
<dbReference type="GO" id="GO:0003700">
    <property type="term" value="F:DNA-binding transcription factor activity"/>
    <property type="evidence" value="ECO:0007669"/>
    <property type="project" value="InterPro"/>
</dbReference>
<dbReference type="Pfam" id="PF12833">
    <property type="entry name" value="HTH_18"/>
    <property type="match status" value="1"/>
</dbReference>
<keyword evidence="5" id="KW-0804">Transcription</keyword>
<evidence type="ECO:0000256" key="4">
    <source>
        <dbReference type="ARBA" id="ARBA00023125"/>
    </source>
</evidence>
<comment type="similarity">
    <text evidence="1">Belongs to the glycosyl hydrolase 39 family.</text>
</comment>
<dbReference type="SUPFAM" id="SSF51445">
    <property type="entry name" value="(Trans)glycosidases"/>
    <property type="match status" value="1"/>
</dbReference>
<evidence type="ECO:0000259" key="7">
    <source>
        <dbReference type="PROSITE" id="PS01124"/>
    </source>
</evidence>
<dbReference type="PRINTS" id="PR00032">
    <property type="entry name" value="HTHARAC"/>
</dbReference>
<accession>A0A3E3DE36</accession>
<dbReference type="PROSITE" id="PS01124">
    <property type="entry name" value="HTH_ARAC_FAMILY_2"/>
    <property type="match status" value="1"/>
</dbReference>
<dbReference type="OrthoDB" id="9776971at2"/>
<dbReference type="Pfam" id="PF01229">
    <property type="entry name" value="Glyco_hydro_39"/>
    <property type="match status" value="1"/>
</dbReference>
<evidence type="ECO:0000256" key="3">
    <source>
        <dbReference type="ARBA" id="ARBA00023015"/>
    </source>
</evidence>
<organism evidence="8 9">
    <name type="scientific">Hungatella hathewayi</name>
    <dbReference type="NCBI Taxonomy" id="154046"/>
    <lineage>
        <taxon>Bacteria</taxon>
        <taxon>Bacillati</taxon>
        <taxon>Bacillota</taxon>
        <taxon>Clostridia</taxon>
        <taxon>Lachnospirales</taxon>
        <taxon>Lachnospiraceae</taxon>
        <taxon>Hungatella</taxon>
    </lineage>
</organism>
<dbReference type="EMBL" id="QTJW01000032">
    <property type="protein sequence ID" value="RGD66928.1"/>
    <property type="molecule type" value="Genomic_DNA"/>
</dbReference>
<evidence type="ECO:0000256" key="1">
    <source>
        <dbReference type="ARBA" id="ARBA00008875"/>
    </source>
</evidence>
<dbReference type="InterPro" id="IPR009057">
    <property type="entry name" value="Homeodomain-like_sf"/>
</dbReference>
<dbReference type="Proteomes" id="UP000261023">
    <property type="component" value="Unassembled WGS sequence"/>
</dbReference>
<dbReference type="InterPro" id="IPR018060">
    <property type="entry name" value="HTH_AraC"/>
</dbReference>
<evidence type="ECO:0000256" key="6">
    <source>
        <dbReference type="ARBA" id="ARBA00023295"/>
    </source>
</evidence>
<dbReference type="SUPFAM" id="SSF51011">
    <property type="entry name" value="Glycosyl hydrolase domain"/>
    <property type="match status" value="1"/>
</dbReference>
<dbReference type="Gene3D" id="3.20.20.80">
    <property type="entry name" value="Glycosidases"/>
    <property type="match status" value="1"/>
</dbReference>
<dbReference type="PANTHER" id="PTHR43280">
    <property type="entry name" value="ARAC-FAMILY TRANSCRIPTIONAL REGULATOR"/>
    <property type="match status" value="1"/>
</dbReference>
<dbReference type="InterPro" id="IPR017853">
    <property type="entry name" value="GH"/>
</dbReference>
<dbReference type="PANTHER" id="PTHR43280:SF2">
    <property type="entry name" value="HTH-TYPE TRANSCRIPTIONAL REGULATOR EXSA"/>
    <property type="match status" value="1"/>
</dbReference>
<keyword evidence="4" id="KW-0238">DNA-binding</keyword>
<keyword evidence="2" id="KW-0378">Hydrolase</keyword>
<dbReference type="InterPro" id="IPR049166">
    <property type="entry name" value="GH39_cat"/>
</dbReference>
<gene>
    <name evidence="8" type="ORF">DWX31_30040</name>
</gene>
<dbReference type="GO" id="GO:0043565">
    <property type="term" value="F:sequence-specific DNA binding"/>
    <property type="evidence" value="ECO:0007669"/>
    <property type="project" value="InterPro"/>
</dbReference>
<dbReference type="AlphaFoldDB" id="A0A3E3DE36"/>
<comment type="caution">
    <text evidence="8">The sequence shown here is derived from an EMBL/GenBank/DDBJ whole genome shotgun (WGS) entry which is preliminary data.</text>
</comment>
<keyword evidence="6" id="KW-0326">Glycosidase</keyword>
<evidence type="ECO:0000256" key="5">
    <source>
        <dbReference type="ARBA" id="ARBA00023163"/>
    </source>
</evidence>
<keyword evidence="3" id="KW-0805">Transcription regulation</keyword>
<dbReference type="Gene3D" id="1.10.10.60">
    <property type="entry name" value="Homeodomain-like"/>
    <property type="match status" value="2"/>
</dbReference>
<dbReference type="RefSeq" id="WP_002599957.1">
    <property type="nucleotide sequence ID" value="NZ_QTJW01000032.1"/>
</dbReference>
<dbReference type="SMART" id="SM00342">
    <property type="entry name" value="HTH_ARAC"/>
    <property type="match status" value="1"/>
</dbReference>
<dbReference type="InterPro" id="IPR020449">
    <property type="entry name" value="Tscrpt_reg_AraC-type_HTH"/>
</dbReference>
<name>A0A3E3DE36_9FIRM</name>
<protein>
    <submittedName>
        <fullName evidence="8">Helix-turn-helix domain-containing protein</fullName>
    </submittedName>
</protein>
<dbReference type="InterPro" id="IPR018062">
    <property type="entry name" value="HTH_AraC-typ_CS"/>
</dbReference>
<dbReference type="GO" id="GO:0016798">
    <property type="term" value="F:hydrolase activity, acting on glycosyl bonds"/>
    <property type="evidence" value="ECO:0007669"/>
    <property type="project" value="UniProtKB-KW"/>
</dbReference>
<evidence type="ECO:0000313" key="9">
    <source>
        <dbReference type="Proteomes" id="UP000261023"/>
    </source>
</evidence>
<reference evidence="8 9" key="1">
    <citation type="submission" date="2018-08" db="EMBL/GenBank/DDBJ databases">
        <title>A genome reference for cultivated species of the human gut microbiota.</title>
        <authorList>
            <person name="Zou Y."/>
            <person name="Xue W."/>
            <person name="Luo G."/>
        </authorList>
    </citation>
    <scope>NUCLEOTIDE SEQUENCE [LARGE SCALE GENOMIC DNA]</scope>
    <source>
        <strain evidence="8 9">AF19-13AC</strain>
    </source>
</reference>
<proteinExistence type="inferred from homology"/>
<dbReference type="PROSITE" id="PS00041">
    <property type="entry name" value="HTH_ARAC_FAMILY_1"/>
    <property type="match status" value="1"/>
</dbReference>